<dbReference type="Proteomes" id="UP000198935">
    <property type="component" value="Unassembled WGS sequence"/>
</dbReference>
<dbReference type="InterPro" id="IPR037522">
    <property type="entry name" value="HD_GYP_dom"/>
</dbReference>
<dbReference type="PANTHER" id="PTHR43155:SF2">
    <property type="entry name" value="CYCLIC DI-GMP PHOSPHODIESTERASE PA4108"/>
    <property type="match status" value="1"/>
</dbReference>
<dbReference type="AlphaFoldDB" id="A0A1H3UCS4"/>
<reference evidence="3" key="1">
    <citation type="submission" date="2016-10" db="EMBL/GenBank/DDBJ databases">
        <authorList>
            <person name="Varghese N."/>
            <person name="Submissions S."/>
        </authorList>
    </citation>
    <scope>NUCLEOTIDE SEQUENCE [LARGE SCALE GENOMIC DNA]</scope>
    <source>
        <strain evidence="3">SP</strain>
    </source>
</reference>
<dbReference type="PANTHER" id="PTHR43155">
    <property type="entry name" value="CYCLIC DI-GMP PHOSPHODIESTERASE PA4108-RELATED"/>
    <property type="match status" value="1"/>
</dbReference>
<dbReference type="InterPro" id="IPR003607">
    <property type="entry name" value="HD/PDEase_dom"/>
</dbReference>
<organism evidence="2 3">
    <name type="scientific">Evansella caseinilytica</name>
    <dbReference type="NCBI Taxonomy" id="1503961"/>
    <lineage>
        <taxon>Bacteria</taxon>
        <taxon>Bacillati</taxon>
        <taxon>Bacillota</taxon>
        <taxon>Bacilli</taxon>
        <taxon>Bacillales</taxon>
        <taxon>Bacillaceae</taxon>
        <taxon>Evansella</taxon>
    </lineage>
</organism>
<evidence type="ECO:0000313" key="3">
    <source>
        <dbReference type="Proteomes" id="UP000198935"/>
    </source>
</evidence>
<dbReference type="EMBL" id="FNPI01000020">
    <property type="protein sequence ID" value="SDZ60146.1"/>
    <property type="molecule type" value="Genomic_DNA"/>
</dbReference>
<evidence type="ECO:0000313" key="2">
    <source>
        <dbReference type="EMBL" id="SDZ60146.1"/>
    </source>
</evidence>
<feature type="domain" description="HD-GYP" evidence="1">
    <location>
        <begin position="114"/>
        <end position="309"/>
    </location>
</feature>
<protein>
    <submittedName>
        <fullName evidence="2">HDIG domain-containing protein</fullName>
    </submittedName>
</protein>
<gene>
    <name evidence="2" type="ORF">SAMN05421736_12045</name>
</gene>
<accession>A0A1H3UCS4</accession>
<dbReference type="CDD" id="cd00077">
    <property type="entry name" value="HDc"/>
    <property type="match status" value="1"/>
</dbReference>
<dbReference type="Pfam" id="PF13487">
    <property type="entry name" value="HD_5"/>
    <property type="match status" value="1"/>
</dbReference>
<dbReference type="OrthoDB" id="9759601at2"/>
<dbReference type="NCBIfam" id="TIGR00277">
    <property type="entry name" value="HDIG"/>
    <property type="match status" value="1"/>
</dbReference>
<dbReference type="Gene3D" id="1.10.3210.10">
    <property type="entry name" value="Hypothetical protein af1432"/>
    <property type="match status" value="1"/>
</dbReference>
<dbReference type="SUPFAM" id="SSF109604">
    <property type="entry name" value="HD-domain/PDEase-like"/>
    <property type="match status" value="1"/>
</dbReference>
<evidence type="ECO:0000259" key="1">
    <source>
        <dbReference type="PROSITE" id="PS51832"/>
    </source>
</evidence>
<dbReference type="InterPro" id="IPR006675">
    <property type="entry name" value="HDIG_dom"/>
</dbReference>
<dbReference type="PROSITE" id="PS51832">
    <property type="entry name" value="HD_GYP"/>
    <property type="match status" value="1"/>
</dbReference>
<name>A0A1H3UCS4_9BACI</name>
<dbReference type="SMART" id="SM00471">
    <property type="entry name" value="HDc"/>
    <property type="match status" value="1"/>
</dbReference>
<sequence>MRIRSIHSLTENDRLAKAIYNENGQILLKKGVTPTSGMITRLKKKGISYVYIEDELTEGIVVSDAIGEKTRAQSLKTIQSSFQSMSDKLVLGKSIDMDKFTPAFSNVIKNILSEVKANGEAISMLSDVFCYDSYIFHHSLNVAVYALALGRKYGLMEKELEELGLGAILHDVGKISIPVEVLNKQDKLTDEEFCLIKEHSTVGFEMLRKSHTISMVTAHCAFQHHERLDGSGYPRGIKGKDIHLYAKLIGLVDVFDAVTANRVYRKAMLPHEGLELLYSGADTKFEKEMIQAFAKTVAIYPLGLEVRLSDGRIGIVAKQNNNISSRPVVRIITEEENMVTPYEINLEEHLDVMIVSCENCLSQHAAS</sequence>
<keyword evidence="3" id="KW-1185">Reference proteome</keyword>
<dbReference type="STRING" id="1503961.SAMN05421736_12045"/>
<proteinExistence type="predicted"/>